<comment type="caution">
    <text evidence="2">The sequence shown here is derived from an EMBL/GenBank/DDBJ whole genome shotgun (WGS) entry which is preliminary data.</text>
</comment>
<proteinExistence type="predicted"/>
<feature type="compositionally biased region" description="Basic residues" evidence="1">
    <location>
        <begin position="37"/>
        <end position="64"/>
    </location>
</feature>
<dbReference type="Proteomes" id="UP000287651">
    <property type="component" value="Unassembled WGS sequence"/>
</dbReference>
<organism evidence="2 3">
    <name type="scientific">Ensete ventricosum</name>
    <name type="common">Abyssinian banana</name>
    <name type="synonym">Musa ensete</name>
    <dbReference type="NCBI Taxonomy" id="4639"/>
    <lineage>
        <taxon>Eukaryota</taxon>
        <taxon>Viridiplantae</taxon>
        <taxon>Streptophyta</taxon>
        <taxon>Embryophyta</taxon>
        <taxon>Tracheophyta</taxon>
        <taxon>Spermatophyta</taxon>
        <taxon>Magnoliopsida</taxon>
        <taxon>Liliopsida</taxon>
        <taxon>Zingiberales</taxon>
        <taxon>Musaceae</taxon>
        <taxon>Ensete</taxon>
    </lineage>
</organism>
<accession>A0A426XZS2</accession>
<sequence length="93" mass="10668">MDHPLPGGTAKIGNRLSILAVGDQLREKSTVDDRLREKKGRRRRRGKEERRKKRRRKNTSRRPRSCVVATLAREPSLPPLVIFLPCGEKDQGD</sequence>
<gene>
    <name evidence="2" type="ORF">B296_00045188</name>
</gene>
<feature type="compositionally biased region" description="Basic and acidic residues" evidence="1">
    <location>
        <begin position="27"/>
        <end position="36"/>
    </location>
</feature>
<evidence type="ECO:0000256" key="1">
    <source>
        <dbReference type="SAM" id="MobiDB-lite"/>
    </source>
</evidence>
<dbReference type="AlphaFoldDB" id="A0A426XZS2"/>
<protein>
    <submittedName>
        <fullName evidence="2">Uncharacterized protein</fullName>
    </submittedName>
</protein>
<reference evidence="2 3" key="1">
    <citation type="journal article" date="2014" name="Agronomy (Basel)">
        <title>A Draft Genome Sequence for Ensete ventricosum, the Drought-Tolerant Tree Against Hunger.</title>
        <authorList>
            <person name="Harrison J."/>
            <person name="Moore K.A."/>
            <person name="Paszkiewicz K."/>
            <person name="Jones T."/>
            <person name="Grant M."/>
            <person name="Ambacheew D."/>
            <person name="Muzemil S."/>
            <person name="Studholme D.J."/>
        </authorList>
    </citation>
    <scope>NUCLEOTIDE SEQUENCE [LARGE SCALE GENOMIC DNA]</scope>
</reference>
<evidence type="ECO:0000313" key="2">
    <source>
        <dbReference type="EMBL" id="RRT44999.1"/>
    </source>
</evidence>
<evidence type="ECO:0000313" key="3">
    <source>
        <dbReference type="Proteomes" id="UP000287651"/>
    </source>
</evidence>
<feature type="non-terminal residue" evidence="2">
    <location>
        <position position="93"/>
    </location>
</feature>
<feature type="region of interest" description="Disordered" evidence="1">
    <location>
        <begin position="27"/>
        <end position="66"/>
    </location>
</feature>
<dbReference type="EMBL" id="AMZH03016106">
    <property type="protein sequence ID" value="RRT44999.1"/>
    <property type="molecule type" value="Genomic_DNA"/>
</dbReference>
<name>A0A426XZS2_ENSVE</name>